<keyword evidence="6" id="KW-1185">Reference proteome</keyword>
<keyword evidence="3" id="KW-0732">Signal</keyword>
<sequence>MRSSTVKTGLGITTALAASLAFLPGPAPAQALFHEGAPGLFHEGQRTAGVATVKDIPPPASGKTITVGPGKDFDNIQDAADAAQPGDNVAITPGTYDGGLTINNDGDDGKFITFYGDGGQAVITGEGGGDDGLLQIGEHSWQRFINVTSKDSSGFAVRANGGHDLSFSGFEVDGSQDGGLVLYGVSNILVDGCDIHGTNAEGTSADGEAMSLGEGSSNIDVSHCKVHDNGEEGIDVKYDDDAKAKIHDNVVSNNRGPNIYVDSSSNVEVYNNVTTGTKEESKAGIALAVEHWSDSRTLNNVKIYNNVSYGNAQAGISFWKETDGTMSNVQIVNNTFYDNGAGSISFDADVEGDNLLRNNIFGEGDVSNDGFTSDHNVAGDPGFVDPAGGDFHLKADSEAVNAGSADSAPAFDLENHPRPAGSAVDIGAYEQ</sequence>
<dbReference type="OrthoDB" id="1016457at2"/>
<reference evidence="5 6" key="1">
    <citation type="submission" date="2015-03" db="EMBL/GenBank/DDBJ databases">
        <title>Luteipulveratus halotolerans sp. nov., a novel actinobacterium (Dermacoccaceae) from Sarawak, Malaysia.</title>
        <authorList>
            <person name="Juboi H."/>
            <person name="Basik A."/>
            <person name="Shamsul S.S."/>
            <person name="Arnold P."/>
            <person name="Schmitt E.K."/>
            <person name="Sanglier J.-J."/>
            <person name="Yeo T."/>
        </authorList>
    </citation>
    <scope>NUCLEOTIDE SEQUENCE [LARGE SCALE GENOMIC DNA]</scope>
    <source>
        <strain evidence="5 6">MN07-A0370</strain>
    </source>
</reference>
<evidence type="ECO:0000256" key="1">
    <source>
        <dbReference type="ARBA" id="ARBA00022737"/>
    </source>
</evidence>
<evidence type="ECO:0000256" key="2">
    <source>
        <dbReference type="SAM" id="MobiDB-lite"/>
    </source>
</evidence>
<dbReference type="PATRIC" id="fig|571913.6.peg.4931"/>
<dbReference type="SMART" id="SM00710">
    <property type="entry name" value="PbH1"/>
    <property type="match status" value="7"/>
</dbReference>
<feature type="chain" id="PRO_5038353311" description="Right handed beta helix domain-containing protein" evidence="3">
    <location>
        <begin position="30"/>
        <end position="431"/>
    </location>
</feature>
<proteinExistence type="predicted"/>
<feature type="domain" description="Right handed beta helix" evidence="4">
    <location>
        <begin position="136"/>
        <end position="287"/>
    </location>
</feature>
<name>A0A0K1JNG3_9MICO</name>
<dbReference type="Gene3D" id="2.160.20.10">
    <property type="entry name" value="Single-stranded right-handed beta-helix, Pectin lyase-like"/>
    <property type="match status" value="1"/>
</dbReference>
<dbReference type="InterPro" id="IPR039448">
    <property type="entry name" value="Beta_helix"/>
</dbReference>
<dbReference type="InterPro" id="IPR051550">
    <property type="entry name" value="SCF-Subunits/Alg-Epimerases"/>
</dbReference>
<evidence type="ECO:0000313" key="5">
    <source>
        <dbReference type="EMBL" id="AKU18247.1"/>
    </source>
</evidence>
<dbReference type="Pfam" id="PF13229">
    <property type="entry name" value="Beta_helix"/>
    <property type="match status" value="1"/>
</dbReference>
<dbReference type="STRING" id="571913.VV02_24320"/>
<evidence type="ECO:0000259" key="4">
    <source>
        <dbReference type="Pfam" id="PF13229"/>
    </source>
</evidence>
<dbReference type="PANTHER" id="PTHR22990:SF15">
    <property type="entry name" value="F-BOX ONLY PROTEIN 10"/>
    <property type="match status" value="1"/>
</dbReference>
<dbReference type="InterPro" id="IPR006626">
    <property type="entry name" value="PbH1"/>
</dbReference>
<dbReference type="PANTHER" id="PTHR22990">
    <property type="entry name" value="F-BOX ONLY PROTEIN"/>
    <property type="match status" value="1"/>
</dbReference>
<dbReference type="InterPro" id="IPR011050">
    <property type="entry name" value="Pectin_lyase_fold/virulence"/>
</dbReference>
<feature type="signal peptide" evidence="3">
    <location>
        <begin position="1"/>
        <end position="29"/>
    </location>
</feature>
<protein>
    <recommendedName>
        <fullName evidence="4">Right handed beta helix domain-containing protein</fullName>
    </recommendedName>
</protein>
<dbReference type="SUPFAM" id="SSF51126">
    <property type="entry name" value="Pectin lyase-like"/>
    <property type="match status" value="1"/>
</dbReference>
<organism evidence="5 6">
    <name type="scientific">Luteipulveratus mongoliensis</name>
    <dbReference type="NCBI Taxonomy" id="571913"/>
    <lineage>
        <taxon>Bacteria</taxon>
        <taxon>Bacillati</taxon>
        <taxon>Actinomycetota</taxon>
        <taxon>Actinomycetes</taxon>
        <taxon>Micrococcales</taxon>
        <taxon>Dermacoccaceae</taxon>
        <taxon>Luteipulveratus</taxon>
    </lineage>
</organism>
<gene>
    <name evidence="5" type="ORF">VV02_24320</name>
</gene>
<dbReference type="Proteomes" id="UP000066480">
    <property type="component" value="Chromosome"/>
</dbReference>
<dbReference type="InterPro" id="IPR059226">
    <property type="entry name" value="Choice_anch_Q_dom"/>
</dbReference>
<evidence type="ECO:0000256" key="3">
    <source>
        <dbReference type="SAM" id="SignalP"/>
    </source>
</evidence>
<dbReference type="EMBL" id="CP011112">
    <property type="protein sequence ID" value="AKU18247.1"/>
    <property type="molecule type" value="Genomic_DNA"/>
</dbReference>
<keyword evidence="1" id="KW-0677">Repeat</keyword>
<dbReference type="NCBIfam" id="NF041518">
    <property type="entry name" value="choice_anch_Q"/>
    <property type="match status" value="1"/>
</dbReference>
<dbReference type="KEGG" id="lmoi:VV02_24320"/>
<accession>A0A0K1JNG3</accession>
<dbReference type="AlphaFoldDB" id="A0A0K1JNG3"/>
<evidence type="ECO:0000313" key="6">
    <source>
        <dbReference type="Proteomes" id="UP000066480"/>
    </source>
</evidence>
<dbReference type="RefSeq" id="WP_052595845.1">
    <property type="nucleotide sequence ID" value="NZ_CP011112.1"/>
</dbReference>
<feature type="region of interest" description="Disordered" evidence="2">
    <location>
        <begin position="407"/>
        <end position="431"/>
    </location>
</feature>
<dbReference type="InterPro" id="IPR012334">
    <property type="entry name" value="Pectin_lyas_fold"/>
</dbReference>